<evidence type="ECO:0000256" key="4">
    <source>
        <dbReference type="ARBA" id="ARBA00022692"/>
    </source>
</evidence>
<sequence>MAWKKRSYNVYFLCSFITLGGGLFGFDISSMSGVLGTAAYNNYFRVGDGNYKQGAITCAMPFGSLIGALASSFLADKYSRVTAIQFSSTLWIIGSIFQCASNGIPLLVVGRVVAGLCVGICSAMVPVYIAEVSPKHIRGRMISLQQWAITWGILIQYFIQYGASNIDGGPNNPTQSTAAFRIPWGIQIVPGVIYFFGLFFYPKSPRWLASKDRWDECMHVLSRLHGNGDINHPLVLAQYKEIQDALALEREQASTSYQELIKPRIAKRVFLGMSLQMWSQLCGMNVMMYYIVYIMQSTGAGSPLLTASIQYILNTALTLPAIIWLDRFGRRPAILIGFTMQAMFLYVEGGLQAGYGRATVPEDDTPAISWTVADHPDVGKAIIAMSYLFVCSFATTIGPTSWTYPAEIYPAKVRAKAVSLATASNWTWNCLLALFVPPLLWSINWKMYMIFAAFNTVAAIHMFLTAPETKGFTLEEMDEVFDTGIKPWSRRRNIASRLEEIEREIAEGNLKISDRAAHDEHGQVPEKRAVESVEPERAVQPQDISPLIHANKAPTSTSTPTHFNLFSNLVYSMSQEIDSETIRLPTVAEIEAATDLISTPDSSAKVVRVNEHFAVKMGHGVSLIEAENMRFLAANSKVPVPKVHAAFRDPGTNKAYIIMQYLPGDTLETILPSLTPVEKATICNLIKDAITELRSIPPPGYLGMLNRQPYLDGVFWSEGLNPKISGPFEKQEDMNLAIIEKLRQTESDQYIRLLQNMVNQTFHSHRTVFTHGDLQPKNIMVERLQLQERGGCPGFRVTLLDWESAGWYPEFWDFCNATIACHTKQASLQCNHLPVLQLASKVGKLNTNIHAYLQCYNDIHA</sequence>
<evidence type="ECO:0000256" key="3">
    <source>
        <dbReference type="ARBA" id="ARBA00022448"/>
    </source>
</evidence>
<dbReference type="EMBL" id="PVWQ01000015">
    <property type="protein sequence ID" value="RDW63184.1"/>
    <property type="molecule type" value="Genomic_DNA"/>
</dbReference>
<dbReference type="PROSITE" id="PS00217">
    <property type="entry name" value="SUGAR_TRANSPORT_2"/>
    <property type="match status" value="1"/>
</dbReference>
<dbReference type="PROSITE" id="PS50850">
    <property type="entry name" value="MFS"/>
    <property type="match status" value="1"/>
</dbReference>
<comment type="similarity">
    <text evidence="2">Belongs to the major facilitator superfamily. Sugar transporter (TC 2.A.1.1) family.</text>
</comment>
<dbReference type="FunFam" id="1.20.1250.20:FF:000026">
    <property type="entry name" value="MFS quinate transporter QutD"/>
    <property type="match status" value="1"/>
</dbReference>
<dbReference type="Gene3D" id="1.20.1250.20">
    <property type="entry name" value="MFS general substrate transporter like domains"/>
    <property type="match status" value="1"/>
</dbReference>
<feature type="transmembrane region" description="Helical" evidence="8">
    <location>
        <begin position="381"/>
        <end position="405"/>
    </location>
</feature>
<feature type="region of interest" description="Disordered" evidence="7">
    <location>
        <begin position="517"/>
        <end position="536"/>
    </location>
</feature>
<dbReference type="PANTHER" id="PTHR48022">
    <property type="entry name" value="PLASTIDIC GLUCOSE TRANSPORTER 4"/>
    <property type="match status" value="1"/>
</dbReference>
<dbReference type="PANTHER" id="PTHR48022:SF35">
    <property type="entry name" value="MAJOR FACILITATOR SUPERFAMILY (MFS) PROFILE DOMAIN-CONTAINING PROTEIN"/>
    <property type="match status" value="1"/>
</dbReference>
<feature type="transmembrane region" description="Helical" evidence="8">
    <location>
        <begin position="54"/>
        <end position="74"/>
    </location>
</feature>
<keyword evidence="11" id="KW-1185">Reference proteome</keyword>
<comment type="caution">
    <text evidence="10">The sequence shown here is derived from an EMBL/GenBank/DDBJ whole genome shotgun (WGS) entry which is preliminary data.</text>
</comment>
<feature type="transmembrane region" description="Helical" evidence="8">
    <location>
        <begin position="304"/>
        <end position="325"/>
    </location>
</feature>
<proteinExistence type="inferred from homology"/>
<evidence type="ECO:0000256" key="1">
    <source>
        <dbReference type="ARBA" id="ARBA00004141"/>
    </source>
</evidence>
<reference evidence="10 11" key="1">
    <citation type="journal article" date="2018" name="IMA Fungus">
        <title>IMA Genome-F 9: Draft genome sequence of Annulohypoxylon stygium, Aspergillus mulundensis, Berkeleyomyces basicola (syn. Thielaviopsis basicola), Ceratocystis smalleyi, two Cercospora beticola strains, Coleophoma cylindrospora, Fusarium fracticaudum, Phialophora cf. hyalina, and Morchella septimelata.</title>
        <authorList>
            <person name="Wingfield B.D."/>
            <person name="Bills G.F."/>
            <person name="Dong Y."/>
            <person name="Huang W."/>
            <person name="Nel W.J."/>
            <person name="Swalarsk-Parry B.S."/>
            <person name="Vaghefi N."/>
            <person name="Wilken P.M."/>
            <person name="An Z."/>
            <person name="de Beer Z.W."/>
            <person name="De Vos L."/>
            <person name="Chen L."/>
            <person name="Duong T.A."/>
            <person name="Gao Y."/>
            <person name="Hammerbacher A."/>
            <person name="Kikkert J.R."/>
            <person name="Li Y."/>
            <person name="Li H."/>
            <person name="Li K."/>
            <person name="Li Q."/>
            <person name="Liu X."/>
            <person name="Ma X."/>
            <person name="Naidoo K."/>
            <person name="Pethybridge S.J."/>
            <person name="Sun J."/>
            <person name="Steenkamp E.T."/>
            <person name="van der Nest M.A."/>
            <person name="van Wyk S."/>
            <person name="Wingfield M.J."/>
            <person name="Xiong C."/>
            <person name="Yue Q."/>
            <person name="Zhang X."/>
        </authorList>
    </citation>
    <scope>NUCLEOTIDE SEQUENCE [LARGE SCALE GENOMIC DNA]</scope>
    <source>
        <strain evidence="10 11">DSM 5745</strain>
    </source>
</reference>
<dbReference type="OrthoDB" id="4142200at2759"/>
<dbReference type="InterPro" id="IPR036259">
    <property type="entry name" value="MFS_trans_sf"/>
</dbReference>
<dbReference type="GO" id="GO:0016020">
    <property type="term" value="C:membrane"/>
    <property type="evidence" value="ECO:0007669"/>
    <property type="project" value="UniProtKB-SubCell"/>
</dbReference>
<feature type="transmembrane region" description="Helical" evidence="8">
    <location>
        <begin position="81"/>
        <end position="98"/>
    </location>
</feature>
<feature type="transmembrane region" description="Helical" evidence="8">
    <location>
        <begin position="179"/>
        <end position="201"/>
    </location>
</feature>
<dbReference type="CDD" id="cd05120">
    <property type="entry name" value="APH_ChoK_like"/>
    <property type="match status" value="1"/>
</dbReference>
<dbReference type="InterPro" id="IPR005828">
    <property type="entry name" value="MFS_sugar_transport-like"/>
</dbReference>
<dbReference type="SUPFAM" id="SSF103473">
    <property type="entry name" value="MFS general substrate transporter"/>
    <property type="match status" value="1"/>
</dbReference>
<evidence type="ECO:0000313" key="10">
    <source>
        <dbReference type="EMBL" id="RDW63184.1"/>
    </source>
</evidence>
<organism evidence="10 11">
    <name type="scientific">Aspergillus mulundensis</name>
    <dbReference type="NCBI Taxonomy" id="1810919"/>
    <lineage>
        <taxon>Eukaryota</taxon>
        <taxon>Fungi</taxon>
        <taxon>Dikarya</taxon>
        <taxon>Ascomycota</taxon>
        <taxon>Pezizomycotina</taxon>
        <taxon>Eurotiomycetes</taxon>
        <taxon>Eurotiomycetidae</taxon>
        <taxon>Eurotiales</taxon>
        <taxon>Aspergillaceae</taxon>
        <taxon>Aspergillus</taxon>
        <taxon>Aspergillus subgen. Nidulantes</taxon>
    </lineage>
</organism>
<dbReference type="RefSeq" id="XP_026599373.1">
    <property type="nucleotide sequence ID" value="XM_026752311.1"/>
</dbReference>
<gene>
    <name evidence="10" type="ORF">DSM5745_10295</name>
</gene>
<dbReference type="InterPro" id="IPR050360">
    <property type="entry name" value="MFS_Sugar_Transporters"/>
</dbReference>
<dbReference type="GO" id="GO:0005351">
    <property type="term" value="F:carbohydrate:proton symporter activity"/>
    <property type="evidence" value="ECO:0007669"/>
    <property type="project" value="TreeGrafter"/>
</dbReference>
<accession>A0A3D8QP03</accession>
<dbReference type="PRINTS" id="PR00171">
    <property type="entry name" value="SUGRTRNSPORT"/>
</dbReference>
<dbReference type="STRING" id="1810919.A0A3D8QP03"/>
<evidence type="ECO:0000256" key="7">
    <source>
        <dbReference type="SAM" id="MobiDB-lite"/>
    </source>
</evidence>
<dbReference type="InterPro" id="IPR005829">
    <property type="entry name" value="Sugar_transporter_CS"/>
</dbReference>
<name>A0A3D8QP03_9EURO</name>
<evidence type="ECO:0000256" key="5">
    <source>
        <dbReference type="ARBA" id="ARBA00022989"/>
    </source>
</evidence>
<feature type="transmembrane region" description="Helical" evidence="8">
    <location>
        <begin position="332"/>
        <end position="351"/>
    </location>
</feature>
<evidence type="ECO:0000256" key="8">
    <source>
        <dbReference type="SAM" id="Phobius"/>
    </source>
</evidence>
<feature type="transmembrane region" description="Helical" evidence="8">
    <location>
        <begin position="269"/>
        <end position="292"/>
    </location>
</feature>
<dbReference type="Proteomes" id="UP000256690">
    <property type="component" value="Unassembled WGS sequence"/>
</dbReference>
<dbReference type="AlphaFoldDB" id="A0A3D8QP03"/>
<dbReference type="PROSITE" id="PS00216">
    <property type="entry name" value="SUGAR_TRANSPORT_1"/>
    <property type="match status" value="1"/>
</dbReference>
<keyword evidence="6 8" id="KW-0472">Membrane</keyword>
<evidence type="ECO:0000259" key="9">
    <source>
        <dbReference type="PROSITE" id="PS50850"/>
    </source>
</evidence>
<keyword evidence="5 8" id="KW-1133">Transmembrane helix</keyword>
<dbReference type="SUPFAM" id="SSF56112">
    <property type="entry name" value="Protein kinase-like (PK-like)"/>
    <property type="match status" value="1"/>
</dbReference>
<feature type="transmembrane region" description="Helical" evidence="8">
    <location>
        <begin position="12"/>
        <end position="34"/>
    </location>
</feature>
<feature type="transmembrane region" description="Helical" evidence="8">
    <location>
        <begin position="104"/>
        <end position="129"/>
    </location>
</feature>
<dbReference type="InterPro" id="IPR003663">
    <property type="entry name" value="Sugar/inositol_transpt"/>
</dbReference>
<dbReference type="Pfam" id="PF00083">
    <property type="entry name" value="Sugar_tr"/>
    <property type="match status" value="1"/>
</dbReference>
<protein>
    <recommendedName>
        <fullName evidence="9">Major facilitator superfamily (MFS) profile domain-containing protein</fullName>
    </recommendedName>
</protein>
<dbReference type="CDD" id="cd17356">
    <property type="entry name" value="MFS_HXT"/>
    <property type="match status" value="1"/>
</dbReference>
<dbReference type="Gene3D" id="3.90.1200.10">
    <property type="match status" value="1"/>
</dbReference>
<evidence type="ECO:0000256" key="6">
    <source>
        <dbReference type="ARBA" id="ARBA00023136"/>
    </source>
</evidence>
<dbReference type="Pfam" id="PF01636">
    <property type="entry name" value="APH"/>
    <property type="match status" value="1"/>
</dbReference>
<keyword evidence="4 8" id="KW-0812">Transmembrane</keyword>
<evidence type="ECO:0000256" key="2">
    <source>
        <dbReference type="ARBA" id="ARBA00010992"/>
    </source>
</evidence>
<keyword evidence="3" id="KW-0813">Transport</keyword>
<feature type="domain" description="Major facilitator superfamily (MFS) profile" evidence="9">
    <location>
        <begin position="13"/>
        <end position="470"/>
    </location>
</feature>
<feature type="transmembrane region" description="Helical" evidence="8">
    <location>
        <begin position="141"/>
        <end position="159"/>
    </location>
</feature>
<dbReference type="InterPro" id="IPR020846">
    <property type="entry name" value="MFS_dom"/>
</dbReference>
<dbReference type="GeneID" id="38120665"/>
<dbReference type="InterPro" id="IPR011009">
    <property type="entry name" value="Kinase-like_dom_sf"/>
</dbReference>
<dbReference type="NCBIfam" id="TIGR00879">
    <property type="entry name" value="SP"/>
    <property type="match status" value="1"/>
</dbReference>
<feature type="transmembrane region" description="Helical" evidence="8">
    <location>
        <begin position="417"/>
        <end position="441"/>
    </location>
</feature>
<dbReference type="InterPro" id="IPR002575">
    <property type="entry name" value="Aminoglycoside_PTrfase"/>
</dbReference>
<evidence type="ECO:0000313" key="11">
    <source>
        <dbReference type="Proteomes" id="UP000256690"/>
    </source>
</evidence>
<comment type="subcellular location">
    <subcellularLocation>
        <location evidence="1">Membrane</location>
        <topology evidence="1">Multi-pass membrane protein</topology>
    </subcellularLocation>
</comment>